<dbReference type="AlphaFoldDB" id="A0A6H5I3T6"/>
<proteinExistence type="predicted"/>
<sequence>MFVWFDVIDRYDDSMMYIQVKNRTVRRPSDHNARQAATDRFDSLALLGSGVGAGVRQAYSTSLTERLANSAILRDRLSATACNLGRIVHLIFSTFLFKLRFF</sequence>
<gene>
    <name evidence="1" type="ORF">TBRA_LOCUS3080</name>
</gene>
<accession>A0A6H5I3T6</accession>
<keyword evidence="2" id="KW-1185">Reference proteome</keyword>
<evidence type="ECO:0000313" key="2">
    <source>
        <dbReference type="Proteomes" id="UP000479190"/>
    </source>
</evidence>
<protein>
    <submittedName>
        <fullName evidence="1">Uncharacterized protein</fullName>
    </submittedName>
</protein>
<dbReference type="Proteomes" id="UP000479190">
    <property type="component" value="Unassembled WGS sequence"/>
</dbReference>
<evidence type="ECO:0000313" key="1">
    <source>
        <dbReference type="EMBL" id="CAB0031100.1"/>
    </source>
</evidence>
<reference evidence="1 2" key="1">
    <citation type="submission" date="2020-02" db="EMBL/GenBank/DDBJ databases">
        <authorList>
            <person name="Ferguson B K."/>
        </authorList>
    </citation>
    <scope>NUCLEOTIDE SEQUENCE [LARGE SCALE GENOMIC DNA]</scope>
</reference>
<name>A0A6H5I3T6_9HYME</name>
<dbReference type="EMBL" id="CADCXV010000627">
    <property type="protein sequence ID" value="CAB0031100.1"/>
    <property type="molecule type" value="Genomic_DNA"/>
</dbReference>
<feature type="non-terminal residue" evidence="1">
    <location>
        <position position="102"/>
    </location>
</feature>
<organism evidence="1 2">
    <name type="scientific">Trichogramma brassicae</name>
    <dbReference type="NCBI Taxonomy" id="86971"/>
    <lineage>
        <taxon>Eukaryota</taxon>
        <taxon>Metazoa</taxon>
        <taxon>Ecdysozoa</taxon>
        <taxon>Arthropoda</taxon>
        <taxon>Hexapoda</taxon>
        <taxon>Insecta</taxon>
        <taxon>Pterygota</taxon>
        <taxon>Neoptera</taxon>
        <taxon>Endopterygota</taxon>
        <taxon>Hymenoptera</taxon>
        <taxon>Apocrita</taxon>
        <taxon>Proctotrupomorpha</taxon>
        <taxon>Chalcidoidea</taxon>
        <taxon>Trichogrammatidae</taxon>
        <taxon>Trichogramma</taxon>
    </lineage>
</organism>